<dbReference type="PANTHER" id="PTHR44051">
    <property type="entry name" value="GLUTATHIONE S-TRANSFERASE-RELATED"/>
    <property type="match status" value="1"/>
</dbReference>
<dbReference type="PROSITE" id="PS50404">
    <property type="entry name" value="GST_NTER"/>
    <property type="match status" value="1"/>
</dbReference>
<dbReference type="PROSITE" id="PS50405">
    <property type="entry name" value="GST_CTER"/>
    <property type="match status" value="1"/>
</dbReference>
<dbReference type="InterPro" id="IPR004045">
    <property type="entry name" value="Glutathione_S-Trfase_N"/>
</dbReference>
<comment type="caution">
    <text evidence="6">The sequence shown here is derived from an EMBL/GenBank/DDBJ whole genome shotgun (WGS) entry which is preliminary data.</text>
</comment>
<feature type="domain" description="GST C-terminal" evidence="5">
    <location>
        <begin position="170"/>
        <end position="289"/>
    </location>
</feature>
<evidence type="ECO:0000259" key="4">
    <source>
        <dbReference type="PROSITE" id="PS50404"/>
    </source>
</evidence>
<dbReference type="Proteomes" id="UP000245956">
    <property type="component" value="Unassembled WGS sequence"/>
</dbReference>
<feature type="region of interest" description="Disordered" evidence="3">
    <location>
        <begin position="284"/>
        <end position="305"/>
    </location>
</feature>
<dbReference type="InterPro" id="IPR036282">
    <property type="entry name" value="Glutathione-S-Trfase_C_sf"/>
</dbReference>
<reference evidence="6 7" key="1">
    <citation type="journal article" date="2016" name="Front. Microbiol.">
        <title>Genome and transcriptome sequences reveal the specific parasitism of the nematophagous Purpureocillium lilacinum 36-1.</title>
        <authorList>
            <person name="Xie J."/>
            <person name="Li S."/>
            <person name="Mo C."/>
            <person name="Xiao X."/>
            <person name="Peng D."/>
            <person name="Wang G."/>
            <person name="Xiao Y."/>
        </authorList>
    </citation>
    <scope>NUCLEOTIDE SEQUENCE [LARGE SCALE GENOMIC DNA]</scope>
    <source>
        <strain evidence="6 7">36-1</strain>
    </source>
</reference>
<evidence type="ECO:0000256" key="1">
    <source>
        <dbReference type="ARBA" id="ARBA00007409"/>
    </source>
</evidence>
<evidence type="ECO:0008006" key="8">
    <source>
        <dbReference type="Google" id="ProtNLM"/>
    </source>
</evidence>
<dbReference type="InterPro" id="IPR010987">
    <property type="entry name" value="Glutathione-S-Trfase_C-like"/>
</dbReference>
<dbReference type="CDD" id="cd03048">
    <property type="entry name" value="GST_N_Ure2p_like"/>
    <property type="match status" value="1"/>
</dbReference>
<evidence type="ECO:0000259" key="5">
    <source>
        <dbReference type="PROSITE" id="PS50405"/>
    </source>
</evidence>
<dbReference type="InterPro" id="IPR040079">
    <property type="entry name" value="Glutathione_S-Trfase"/>
</dbReference>
<dbReference type="SUPFAM" id="SSF52833">
    <property type="entry name" value="Thioredoxin-like"/>
    <property type="match status" value="1"/>
</dbReference>
<dbReference type="InterPro" id="IPR004046">
    <property type="entry name" value="GST_C"/>
</dbReference>
<dbReference type="Gene3D" id="1.20.1050.10">
    <property type="match status" value="1"/>
</dbReference>
<dbReference type="Pfam" id="PF00043">
    <property type="entry name" value="GST_C"/>
    <property type="match status" value="1"/>
</dbReference>
<dbReference type="EMBL" id="LCWV01000013">
    <property type="protein sequence ID" value="PWI68899.1"/>
    <property type="molecule type" value="Genomic_DNA"/>
</dbReference>
<feature type="compositionally biased region" description="Basic and acidic residues" evidence="3">
    <location>
        <begin position="296"/>
        <end position="305"/>
    </location>
</feature>
<dbReference type="InterPro" id="IPR036249">
    <property type="entry name" value="Thioredoxin-like_sf"/>
</dbReference>
<evidence type="ECO:0000313" key="6">
    <source>
        <dbReference type="EMBL" id="PWI68899.1"/>
    </source>
</evidence>
<dbReference type="Gene3D" id="3.40.30.10">
    <property type="entry name" value="Glutaredoxin"/>
    <property type="match status" value="1"/>
</dbReference>
<accession>A0A2U3E338</accession>
<dbReference type="SFLD" id="SFLDG01151">
    <property type="entry name" value="Main.2:_Nu-like"/>
    <property type="match status" value="1"/>
</dbReference>
<evidence type="ECO:0000256" key="2">
    <source>
        <dbReference type="RuleBase" id="RU003494"/>
    </source>
</evidence>
<dbReference type="PANTHER" id="PTHR44051:SF6">
    <property type="entry name" value="GLUTATHIONE S-TRANSFERASE II"/>
    <property type="match status" value="1"/>
</dbReference>
<sequence>MPRQWMDDGRGTDSRTDGVTTHDERALVLAVDHDHDHVRNAKHVVFRTSPCRSAPTTEQEDAVAAMSRPTGLIASKGIELLTWGTPNGYKASILLEELKEAYGLQYTAQGINIGQNVQKEPWFTAVNPNGRIPAIVDHDNGGLAVFEGNAILGYLARRYDTERRFSFAVDDDDYTRAESWIGWQHGGLGQANHFVRFSKEKIPYPIQRYVGETERLYGILDARLQDRDYIVGPGKGKYSIADIALLGWVNGLNFTTISIDQFPSVKSWLARCWERPAVQRGFTVPNPPSVSSLKPQEGEAAEKTRELKEIVDKAKEQYGYKYASP</sequence>
<feature type="region of interest" description="Disordered" evidence="3">
    <location>
        <begin position="1"/>
        <end position="21"/>
    </location>
</feature>
<organism evidence="6 7">
    <name type="scientific">Purpureocillium lilacinum</name>
    <name type="common">Paecilomyces lilacinus</name>
    <dbReference type="NCBI Taxonomy" id="33203"/>
    <lineage>
        <taxon>Eukaryota</taxon>
        <taxon>Fungi</taxon>
        <taxon>Dikarya</taxon>
        <taxon>Ascomycota</taxon>
        <taxon>Pezizomycotina</taxon>
        <taxon>Sordariomycetes</taxon>
        <taxon>Hypocreomycetidae</taxon>
        <taxon>Hypocreales</taxon>
        <taxon>Ophiocordycipitaceae</taxon>
        <taxon>Purpureocillium</taxon>
    </lineage>
</organism>
<dbReference type="SFLD" id="SFLDG00358">
    <property type="entry name" value="Main_(cytGST)"/>
    <property type="match status" value="1"/>
</dbReference>
<dbReference type="Pfam" id="PF02798">
    <property type="entry name" value="GST_N"/>
    <property type="match status" value="1"/>
</dbReference>
<protein>
    <recommendedName>
        <fullName evidence="8">Glutathione S-transferase II</fullName>
    </recommendedName>
</protein>
<name>A0A2U3E338_PURLI</name>
<dbReference type="AlphaFoldDB" id="A0A2U3E338"/>
<dbReference type="SUPFAM" id="SSF47616">
    <property type="entry name" value="GST C-terminal domain-like"/>
    <property type="match status" value="1"/>
</dbReference>
<comment type="similarity">
    <text evidence="1 2">Belongs to the GST superfamily.</text>
</comment>
<evidence type="ECO:0000313" key="7">
    <source>
        <dbReference type="Proteomes" id="UP000245956"/>
    </source>
</evidence>
<feature type="domain" description="GST N-terminal" evidence="4">
    <location>
        <begin position="75"/>
        <end position="163"/>
    </location>
</feature>
<gene>
    <name evidence="6" type="ORF">PCL_01284</name>
</gene>
<dbReference type="SFLD" id="SFLDS00019">
    <property type="entry name" value="Glutathione_Transferase_(cytos"/>
    <property type="match status" value="1"/>
</dbReference>
<evidence type="ECO:0000256" key="3">
    <source>
        <dbReference type="SAM" id="MobiDB-lite"/>
    </source>
</evidence>
<proteinExistence type="inferred from homology"/>